<dbReference type="CDD" id="cd03801">
    <property type="entry name" value="GT4_PimA-like"/>
    <property type="match status" value="1"/>
</dbReference>
<dbReference type="AlphaFoldDB" id="E1QTD0"/>
<dbReference type="Proteomes" id="UP000006681">
    <property type="component" value="Chromosome"/>
</dbReference>
<evidence type="ECO:0000313" key="3">
    <source>
        <dbReference type="EMBL" id="ADN50923.1"/>
    </source>
</evidence>
<evidence type="ECO:0000313" key="4">
    <source>
        <dbReference type="Proteomes" id="UP000006681"/>
    </source>
</evidence>
<dbReference type="Pfam" id="PF13439">
    <property type="entry name" value="Glyco_transf_4"/>
    <property type="match status" value="1"/>
</dbReference>
<dbReference type="GO" id="GO:0006487">
    <property type="term" value="P:protein N-linked glycosylation"/>
    <property type="evidence" value="ECO:0007669"/>
    <property type="project" value="TreeGrafter"/>
</dbReference>
<dbReference type="InterPro" id="IPR038013">
    <property type="entry name" value="ALG11"/>
</dbReference>
<dbReference type="STRING" id="572478.Vdis_1540"/>
<dbReference type="RefSeq" id="WP_013336648.1">
    <property type="nucleotide sequence ID" value="NC_014537.1"/>
</dbReference>
<feature type="domain" description="Glycosyl transferase family 1" evidence="1">
    <location>
        <begin position="181"/>
        <end position="322"/>
    </location>
</feature>
<dbReference type="PANTHER" id="PTHR45919:SF1">
    <property type="entry name" value="GDP-MAN:MAN(3)GLCNAC(2)-PP-DOL ALPHA-1,2-MANNOSYLTRANSFERASE"/>
    <property type="match status" value="1"/>
</dbReference>
<dbReference type="SUPFAM" id="SSF53756">
    <property type="entry name" value="UDP-Glycosyltransferase/glycogen phosphorylase"/>
    <property type="match status" value="1"/>
</dbReference>
<dbReference type="EMBL" id="CP002100">
    <property type="protein sequence ID" value="ADN50923.1"/>
    <property type="molecule type" value="Genomic_DNA"/>
</dbReference>
<name>E1QTD0_VULDI</name>
<dbReference type="Pfam" id="PF00534">
    <property type="entry name" value="Glycos_transf_1"/>
    <property type="match status" value="1"/>
</dbReference>
<dbReference type="GO" id="GO:0016020">
    <property type="term" value="C:membrane"/>
    <property type="evidence" value="ECO:0007669"/>
    <property type="project" value="TreeGrafter"/>
</dbReference>
<keyword evidence="3" id="KW-0808">Transferase</keyword>
<dbReference type="PANTHER" id="PTHR45919">
    <property type="entry name" value="GDP-MAN:MAN(3)GLCNAC(2)-PP-DOL ALPHA-1,2-MANNOSYLTRANSFERASE"/>
    <property type="match status" value="1"/>
</dbReference>
<dbReference type="OrthoDB" id="132546at2157"/>
<dbReference type="eggNOG" id="arCOG01403">
    <property type="taxonomic scope" value="Archaea"/>
</dbReference>
<reference evidence="4" key="2">
    <citation type="journal article" date="2010" name="Stand. Genomic Sci.">
        <title>Complete genome sequence of Vulcanisaeta distributa type strain (IC-017T).</title>
        <authorList>
            <person name="Mavromatis K."/>
            <person name="Sikorski J."/>
            <person name="Pabst E."/>
            <person name="Teshima H."/>
            <person name="Lapidus A."/>
            <person name="Lucas S."/>
            <person name="Nolan M."/>
            <person name="Glavina Del Rio T."/>
            <person name="Cheng J."/>
            <person name="Bruce D."/>
            <person name="Goodwin L."/>
            <person name="Pitluck S."/>
            <person name="Liolios K."/>
            <person name="Ivanova N."/>
            <person name="Mikhailova N."/>
            <person name="Pati A."/>
            <person name="Chen A."/>
            <person name="Palaniappan K."/>
            <person name="Land M."/>
            <person name="Hauser L."/>
            <person name="Chang Y."/>
            <person name="Jeffries C."/>
            <person name="Rohde M."/>
            <person name="Spring S."/>
            <person name="Goker M."/>
            <person name="Wirth R."/>
            <person name="Woyke T."/>
            <person name="Bristow J."/>
            <person name="Eisen J."/>
            <person name="Markowitz V."/>
            <person name="Hugenholtz P."/>
            <person name="Klenk H."/>
            <person name="Kyrpides N."/>
        </authorList>
    </citation>
    <scope>NUCLEOTIDE SEQUENCE [LARGE SCALE GENOMIC DNA]</scope>
    <source>
        <strain evidence="4">DSM 14429 / JCM 11212 / NBRC 100878 / IC-017</strain>
    </source>
</reference>
<dbReference type="InterPro" id="IPR001296">
    <property type="entry name" value="Glyco_trans_1"/>
</dbReference>
<keyword evidence="4" id="KW-1185">Reference proteome</keyword>
<dbReference type="GO" id="GO:0004377">
    <property type="term" value="F:GDP-Man:Man(3)GlcNAc(2)-PP-Dol alpha-1,2-mannosyltransferase activity"/>
    <property type="evidence" value="ECO:0007669"/>
    <property type="project" value="InterPro"/>
</dbReference>
<dbReference type="GeneID" id="9752477"/>
<dbReference type="HOGENOM" id="CLU_017896_3_0_2"/>
<sequence length="356" mass="41034">MRVCILEEFTRLGGGQVYALQMARALTELGHSVEFVVTGDIKVDPKYPVRHVDVGFKASYDPASLLINYINHRRLRRLLGRYVDDCDLVINNHPNYIPYNKGPIVLHGLSFVDFIIDENGNIRNQLLFWVLSRIYRMYDGSYMIYNSRYTMNLAKKLLPKMGIEPRLEYVLSPHYTISTDKIPEKEDYVLTLGRLEWSKGYRELIKIAPRIGKRIIVAGRADARESREVIRALRGVKNIDVMPDIDEKTKEELYKHASIYLHLKPNEHFGIAVLDAIATATIPIVPRTGGPWTDIVEEGKYGLGYTNTEEIPQLINKAEEINREKIFKGRERYSPENFRRKLIKALSMAIHSKDAE</sequence>
<feature type="domain" description="Glycosyltransferase subfamily 4-like N-terminal" evidence="2">
    <location>
        <begin position="13"/>
        <end position="156"/>
    </location>
</feature>
<dbReference type="KEGG" id="vdi:Vdis_1540"/>
<dbReference type="CAZy" id="GT4">
    <property type="family name" value="Glycosyltransferase Family 4"/>
</dbReference>
<accession>E1QTD0</accession>
<dbReference type="Gene3D" id="3.40.50.2000">
    <property type="entry name" value="Glycogen Phosphorylase B"/>
    <property type="match status" value="2"/>
</dbReference>
<evidence type="ECO:0000259" key="2">
    <source>
        <dbReference type="Pfam" id="PF13439"/>
    </source>
</evidence>
<evidence type="ECO:0000259" key="1">
    <source>
        <dbReference type="Pfam" id="PF00534"/>
    </source>
</evidence>
<dbReference type="InterPro" id="IPR028098">
    <property type="entry name" value="Glyco_trans_4-like_N"/>
</dbReference>
<organism evidence="3 4">
    <name type="scientific">Vulcanisaeta distributa (strain DSM 14429 / JCM 11212 / NBRC 100878 / IC-017)</name>
    <dbReference type="NCBI Taxonomy" id="572478"/>
    <lineage>
        <taxon>Archaea</taxon>
        <taxon>Thermoproteota</taxon>
        <taxon>Thermoprotei</taxon>
        <taxon>Thermoproteales</taxon>
        <taxon>Thermoproteaceae</taxon>
        <taxon>Vulcanisaeta</taxon>
    </lineage>
</organism>
<protein>
    <submittedName>
        <fullName evidence="3">Glycosyl transferase group 1</fullName>
    </submittedName>
</protein>
<proteinExistence type="predicted"/>
<gene>
    <name evidence="3" type="ordered locus">Vdis_1540</name>
</gene>
<reference evidence="3 4" key="1">
    <citation type="journal article" date="2010" name="Stand. Genomic Sci.">
        <title>Complete genome sequence of Vulcanisaeta distributa type strain (IC-017).</title>
        <authorList>
            <person name="Mavromatis K."/>
            <person name="Sikorski J."/>
            <person name="Pabst E."/>
            <person name="Teshima H."/>
            <person name="Lapidus A."/>
            <person name="Lucas S."/>
            <person name="Nolan M."/>
            <person name="Glavina Del Rio T."/>
            <person name="Cheng J.F."/>
            <person name="Bruce D."/>
            <person name="Goodwin L."/>
            <person name="Pitluck S."/>
            <person name="Liolios K."/>
            <person name="Ivanova N."/>
            <person name="Mikhailova N."/>
            <person name="Pati A."/>
            <person name="Chen A."/>
            <person name="Palaniappan K."/>
            <person name="Land M."/>
            <person name="Hauser L."/>
            <person name="Chang Y.J."/>
            <person name="Jeffries C.D."/>
            <person name="Rohde M."/>
            <person name="Spring S."/>
            <person name="Goker M."/>
            <person name="Wirth R."/>
            <person name="Woyke T."/>
            <person name="Bristow J."/>
            <person name="Eisen J.A."/>
            <person name="Markowitz V."/>
            <person name="Hugenholtz P."/>
            <person name="Klenk H.P."/>
            <person name="Kyrpides N.C."/>
        </authorList>
    </citation>
    <scope>NUCLEOTIDE SEQUENCE [LARGE SCALE GENOMIC DNA]</scope>
    <source>
        <strain evidence="4">DSM 14429 / JCM 11212 / NBRC 100878 / IC-017</strain>
    </source>
</reference>